<protein>
    <recommendedName>
        <fullName evidence="1">DUF7147 domain-containing protein</fullName>
    </recommendedName>
</protein>
<evidence type="ECO:0000259" key="1">
    <source>
        <dbReference type="Pfam" id="PF23648"/>
    </source>
</evidence>
<dbReference type="Pfam" id="PF23648">
    <property type="entry name" value="DUF7147"/>
    <property type="match status" value="1"/>
</dbReference>
<dbReference type="Proteomes" id="UP000198694">
    <property type="component" value="Unassembled WGS sequence"/>
</dbReference>
<organism evidence="2 3">
    <name type="scientific">Sediminibacillus albus</name>
    <dbReference type="NCBI Taxonomy" id="407036"/>
    <lineage>
        <taxon>Bacteria</taxon>
        <taxon>Bacillati</taxon>
        <taxon>Bacillota</taxon>
        <taxon>Bacilli</taxon>
        <taxon>Bacillales</taxon>
        <taxon>Bacillaceae</taxon>
        <taxon>Sediminibacillus</taxon>
    </lineage>
</organism>
<gene>
    <name evidence="2" type="ORF">SAMN05216243_0629</name>
</gene>
<reference evidence="2 3" key="1">
    <citation type="submission" date="2016-10" db="EMBL/GenBank/DDBJ databases">
        <authorList>
            <person name="de Groot N.N."/>
        </authorList>
    </citation>
    <scope>NUCLEOTIDE SEQUENCE [LARGE SCALE GENOMIC DNA]</scope>
    <source>
        <strain evidence="2 3">CGMCC 1.6502</strain>
    </source>
</reference>
<feature type="domain" description="DUF7147" evidence="1">
    <location>
        <begin position="1"/>
        <end position="125"/>
    </location>
</feature>
<dbReference type="EMBL" id="FNFL01000001">
    <property type="protein sequence ID" value="SDJ74654.1"/>
    <property type="molecule type" value="Genomic_DNA"/>
</dbReference>
<dbReference type="RefSeq" id="WP_093210963.1">
    <property type="nucleotide sequence ID" value="NZ_FNFL01000001.1"/>
</dbReference>
<proteinExistence type="predicted"/>
<name>A0A1G8W8M5_9BACI</name>
<evidence type="ECO:0000313" key="3">
    <source>
        <dbReference type="Proteomes" id="UP000198694"/>
    </source>
</evidence>
<dbReference type="InterPro" id="IPR055571">
    <property type="entry name" value="DUF7147"/>
</dbReference>
<dbReference type="OrthoDB" id="2427086at2"/>
<sequence>MIQRFIELGEGYSDVYELCELARQMPDRVAHYLSLSTVKNEKNVTSLAILLNPAAQGGFQPVYICLEGVPDPNYTNNKRYTLFAETAKEHGHHVKELIVRPSTQFHESNLFYQYLIGIFQMNRLIKNN</sequence>
<accession>A0A1G8W8M5</accession>
<keyword evidence="3" id="KW-1185">Reference proteome</keyword>
<dbReference type="STRING" id="407036.SAMN05216243_0629"/>
<dbReference type="AlphaFoldDB" id="A0A1G8W8M5"/>
<evidence type="ECO:0000313" key="2">
    <source>
        <dbReference type="EMBL" id="SDJ74654.1"/>
    </source>
</evidence>